<feature type="transmembrane region" description="Helical" evidence="1">
    <location>
        <begin position="6"/>
        <end position="24"/>
    </location>
</feature>
<evidence type="ECO:0000313" key="2">
    <source>
        <dbReference type="EMBL" id="MBD6618843.1"/>
    </source>
</evidence>
<keyword evidence="1" id="KW-0812">Transmembrane</keyword>
<reference evidence="2" key="1">
    <citation type="submission" date="2019-07" db="EMBL/GenBank/DDBJ databases">
        <title>Toxilogical consequences of a new and cryptic species of cyanobacteria (Komarekiella delphini-convector) recovered from the epidermis of a bottlenose dolphin and 1500 ft. in the air.</title>
        <authorList>
            <person name="Brown A.O."/>
            <person name="Dvorak P."/>
            <person name="Villanueva C.D."/>
            <person name="Foss A.J."/>
            <person name="Garvey A.D."/>
            <person name="Gibson Q.A."/>
            <person name="Johansen J.R."/>
            <person name="Casamatta D.A."/>
        </authorList>
    </citation>
    <scope>NUCLEOTIDE SEQUENCE</scope>
    <source>
        <strain evidence="2">SJRDD-AB1</strain>
    </source>
</reference>
<keyword evidence="1" id="KW-1133">Transmembrane helix</keyword>
<protein>
    <submittedName>
        <fullName evidence="2">Uncharacterized protein</fullName>
    </submittedName>
</protein>
<accession>A0AA40T0R1</accession>
<dbReference type="RefSeq" id="WP_191760045.1">
    <property type="nucleotide sequence ID" value="NZ_VJXY01000032.1"/>
</dbReference>
<keyword evidence="3" id="KW-1185">Reference proteome</keyword>
<evidence type="ECO:0000313" key="3">
    <source>
        <dbReference type="Proteomes" id="UP001165986"/>
    </source>
</evidence>
<evidence type="ECO:0000256" key="1">
    <source>
        <dbReference type="SAM" id="Phobius"/>
    </source>
</evidence>
<proteinExistence type="predicted"/>
<dbReference type="EMBL" id="VJXY01000032">
    <property type="protein sequence ID" value="MBD6618843.1"/>
    <property type="molecule type" value="Genomic_DNA"/>
</dbReference>
<organism evidence="2 3">
    <name type="scientific">Komarekiella delphini-convector SJRDD-AB1</name>
    <dbReference type="NCBI Taxonomy" id="2593771"/>
    <lineage>
        <taxon>Bacteria</taxon>
        <taxon>Bacillati</taxon>
        <taxon>Cyanobacteriota</taxon>
        <taxon>Cyanophyceae</taxon>
        <taxon>Nostocales</taxon>
        <taxon>Nostocaceae</taxon>
        <taxon>Komarekiella</taxon>
        <taxon>Komarekiella delphini-convector</taxon>
    </lineage>
</organism>
<keyword evidence="1" id="KW-0472">Membrane</keyword>
<gene>
    <name evidence="2" type="ORF">FNW02_24205</name>
</gene>
<dbReference type="Proteomes" id="UP001165986">
    <property type="component" value="Unassembled WGS sequence"/>
</dbReference>
<dbReference type="AlphaFoldDB" id="A0AA40T0R1"/>
<sequence length="113" mass="13293">MVIVVVVINTLISLMLLYAAWRVWQLKRQLAYIADRLIDYERCSHAALYKAPENIYMSQQNIHNLRQGNQGLRVQIQQVRQIVSLLFLGRQAWQRNFPRVKFTPGKKTVAKRV</sequence>
<comment type="caution">
    <text evidence="2">The sequence shown here is derived from an EMBL/GenBank/DDBJ whole genome shotgun (WGS) entry which is preliminary data.</text>
</comment>
<name>A0AA40T0R1_9NOST</name>